<accession>A0A1N6N0V0</accession>
<proteinExistence type="predicted"/>
<dbReference type="EMBL" id="FTLG01000220">
    <property type="protein sequence ID" value="SIP74669.1"/>
    <property type="molecule type" value="Genomic_DNA"/>
</dbReference>
<sequence length="80" mass="9129">MMMLLISNRCEKFLNRFSDLRFQRINGFTQSILLSAVSGLADNVVTRRRSSQTTGTLINTATLKRFFQTVEALIGCLKQR</sequence>
<evidence type="ECO:0000313" key="1">
    <source>
        <dbReference type="EMBL" id="SIP74669.1"/>
    </source>
</evidence>
<reference evidence="2" key="1">
    <citation type="submission" date="2016-12" db="EMBL/GenBank/DDBJ databases">
        <authorList>
            <person name="Gaudriault S."/>
        </authorList>
    </citation>
    <scope>NUCLEOTIDE SEQUENCE [LARGE SCALE GENOMIC DNA]</scope>
    <source>
        <strain evidence="2">HGB1681 (deposited as PTA-6826 in the American Type Culture Collection)</strain>
    </source>
</reference>
<protein>
    <submittedName>
        <fullName evidence="1">Uncharacterized protein</fullName>
    </submittedName>
</protein>
<organism evidence="1 2">
    <name type="scientific">Xenorhabdus innexi</name>
    <dbReference type="NCBI Taxonomy" id="290109"/>
    <lineage>
        <taxon>Bacteria</taxon>
        <taxon>Pseudomonadati</taxon>
        <taxon>Pseudomonadota</taxon>
        <taxon>Gammaproteobacteria</taxon>
        <taxon>Enterobacterales</taxon>
        <taxon>Morganellaceae</taxon>
        <taxon>Xenorhabdus</taxon>
    </lineage>
</organism>
<dbReference type="AlphaFoldDB" id="A0A1N6N0V0"/>
<name>A0A1N6N0V0_9GAMM</name>
<gene>
    <name evidence="1" type="ORF">XIS1_750010</name>
</gene>
<dbReference type="Proteomes" id="UP000196435">
    <property type="component" value="Unassembled WGS sequence"/>
</dbReference>
<evidence type="ECO:0000313" key="2">
    <source>
        <dbReference type="Proteomes" id="UP000196435"/>
    </source>
</evidence>